<dbReference type="Proteomes" id="UP000683000">
    <property type="component" value="Unassembled WGS sequence"/>
</dbReference>
<dbReference type="EMBL" id="JAGFBS010000020">
    <property type="protein sequence ID" value="KAG6373776.1"/>
    <property type="molecule type" value="Genomic_DNA"/>
</dbReference>
<comment type="function">
    <text evidence="10">Involved in inositol deacylation of GPI-anchored proteins which plays important roles in the quality control and ER-associated degradation of GPI-anchored proteins.</text>
</comment>
<comment type="subcellular location">
    <subcellularLocation>
        <location evidence="1">Endoplasmic reticulum membrane</location>
        <topology evidence="1">Multi-pass membrane protein</topology>
    </subcellularLocation>
</comment>
<keyword evidence="5 10" id="KW-0378">Hydrolase</keyword>
<feature type="domain" description="GPI inositol-deacylase transmembrane" evidence="13">
    <location>
        <begin position="660"/>
        <end position="862"/>
    </location>
</feature>
<evidence type="ECO:0000256" key="10">
    <source>
        <dbReference type="RuleBase" id="RU365011"/>
    </source>
</evidence>
<keyword evidence="6 10" id="KW-0256">Endoplasmic reticulum</keyword>
<evidence type="ECO:0000256" key="11">
    <source>
        <dbReference type="SAM" id="MobiDB-lite"/>
    </source>
</evidence>
<dbReference type="PANTHER" id="PTHR15495">
    <property type="entry name" value="NEGATIVE REGULATOR OF VESICLE FORMATION-RELATED"/>
    <property type="match status" value="1"/>
</dbReference>
<gene>
    <name evidence="14" type="ORF">JVT61DRAFT_5919</name>
</gene>
<keyword evidence="3 10" id="KW-0813">Transport</keyword>
<dbReference type="GO" id="GO:0006888">
    <property type="term" value="P:endoplasmic reticulum to Golgi vesicle-mediated transport"/>
    <property type="evidence" value="ECO:0007669"/>
    <property type="project" value="TreeGrafter"/>
</dbReference>
<evidence type="ECO:0000256" key="4">
    <source>
        <dbReference type="ARBA" id="ARBA00022692"/>
    </source>
</evidence>
<feature type="transmembrane region" description="Helical" evidence="10">
    <location>
        <begin position="723"/>
        <end position="751"/>
    </location>
</feature>
<evidence type="ECO:0000256" key="9">
    <source>
        <dbReference type="ARBA" id="ARBA00023136"/>
    </source>
</evidence>
<dbReference type="OrthoDB" id="348976at2759"/>
<feature type="transmembrane region" description="Helical" evidence="10">
    <location>
        <begin position="643"/>
        <end position="662"/>
    </location>
</feature>
<dbReference type="Pfam" id="PF07819">
    <property type="entry name" value="PGAP1"/>
    <property type="match status" value="1"/>
</dbReference>
<evidence type="ECO:0000256" key="6">
    <source>
        <dbReference type="ARBA" id="ARBA00022824"/>
    </source>
</evidence>
<evidence type="ECO:0000256" key="5">
    <source>
        <dbReference type="ARBA" id="ARBA00022801"/>
    </source>
</evidence>
<protein>
    <recommendedName>
        <fullName evidence="10">GPI inositol-deacylase</fullName>
        <ecNumber evidence="10">3.1.-.-</ecNumber>
    </recommendedName>
</protein>
<evidence type="ECO:0000256" key="8">
    <source>
        <dbReference type="ARBA" id="ARBA00022989"/>
    </source>
</evidence>
<keyword evidence="4 10" id="KW-0812">Transmembrane</keyword>
<keyword evidence="15" id="KW-1185">Reference proteome</keyword>
<keyword evidence="7 10" id="KW-0653">Protein transport</keyword>
<dbReference type="EC" id="3.1.-.-" evidence="10"/>
<evidence type="ECO:0000259" key="13">
    <source>
        <dbReference type="Pfam" id="PF25140"/>
    </source>
</evidence>
<dbReference type="InterPro" id="IPR056824">
    <property type="entry name" value="PGAP1_TMD"/>
</dbReference>
<dbReference type="GO" id="GO:0006505">
    <property type="term" value="P:GPI anchor metabolic process"/>
    <property type="evidence" value="ECO:0007669"/>
    <property type="project" value="TreeGrafter"/>
</dbReference>
<evidence type="ECO:0000256" key="7">
    <source>
        <dbReference type="ARBA" id="ARBA00022927"/>
    </source>
</evidence>
<dbReference type="GO" id="GO:0005789">
    <property type="term" value="C:endoplasmic reticulum membrane"/>
    <property type="evidence" value="ECO:0007669"/>
    <property type="project" value="UniProtKB-SubCell"/>
</dbReference>
<dbReference type="GO" id="GO:0050185">
    <property type="term" value="F:phosphatidylinositol deacylase activity"/>
    <property type="evidence" value="ECO:0007669"/>
    <property type="project" value="TreeGrafter"/>
</dbReference>
<evidence type="ECO:0000256" key="3">
    <source>
        <dbReference type="ARBA" id="ARBA00022448"/>
    </source>
</evidence>
<reference evidence="14" key="1">
    <citation type="submission" date="2021-03" db="EMBL/GenBank/DDBJ databases">
        <title>Evolutionary innovations through gain and loss of genes in the ectomycorrhizal Boletales.</title>
        <authorList>
            <person name="Wu G."/>
            <person name="Miyauchi S."/>
            <person name="Morin E."/>
            <person name="Yang Z.-L."/>
            <person name="Xu J."/>
            <person name="Martin F.M."/>
        </authorList>
    </citation>
    <scope>NUCLEOTIDE SEQUENCE</scope>
    <source>
        <strain evidence="14">BR01</strain>
    </source>
</reference>
<proteinExistence type="inferred from homology"/>
<dbReference type="InterPro" id="IPR012908">
    <property type="entry name" value="PGAP1-ab_dom-like"/>
</dbReference>
<evidence type="ECO:0000259" key="12">
    <source>
        <dbReference type="Pfam" id="PF07819"/>
    </source>
</evidence>
<feature type="transmembrane region" description="Helical" evidence="10">
    <location>
        <begin position="674"/>
        <end position="702"/>
    </location>
</feature>
<feature type="compositionally biased region" description="Polar residues" evidence="11">
    <location>
        <begin position="768"/>
        <end position="779"/>
    </location>
</feature>
<dbReference type="Pfam" id="PF25140">
    <property type="entry name" value="PGAP1_TMD"/>
    <property type="match status" value="1"/>
</dbReference>
<feature type="domain" description="GPI inositol-deacylase PGAP1-like alpha/beta" evidence="12">
    <location>
        <begin position="41"/>
        <end position="257"/>
    </location>
</feature>
<evidence type="ECO:0000313" key="14">
    <source>
        <dbReference type="EMBL" id="KAG6373776.1"/>
    </source>
</evidence>
<comment type="caution">
    <text evidence="14">The sequence shown here is derived from an EMBL/GenBank/DDBJ whole genome shotgun (WGS) entry which is preliminary data.</text>
</comment>
<dbReference type="GO" id="GO:0015031">
    <property type="term" value="P:protein transport"/>
    <property type="evidence" value="ECO:0007669"/>
    <property type="project" value="UniProtKB-KW"/>
</dbReference>
<feature type="transmembrane region" description="Helical" evidence="10">
    <location>
        <begin position="814"/>
        <end position="833"/>
    </location>
</feature>
<evidence type="ECO:0000256" key="2">
    <source>
        <dbReference type="ARBA" id="ARBA00006931"/>
    </source>
</evidence>
<dbReference type="InterPro" id="IPR039529">
    <property type="entry name" value="PGAP1/BST1"/>
</dbReference>
<evidence type="ECO:0000256" key="1">
    <source>
        <dbReference type="ARBA" id="ARBA00004477"/>
    </source>
</evidence>
<organism evidence="14 15">
    <name type="scientific">Boletus reticuloceps</name>
    <dbReference type="NCBI Taxonomy" id="495285"/>
    <lineage>
        <taxon>Eukaryota</taxon>
        <taxon>Fungi</taxon>
        <taxon>Dikarya</taxon>
        <taxon>Basidiomycota</taxon>
        <taxon>Agaricomycotina</taxon>
        <taxon>Agaricomycetes</taxon>
        <taxon>Agaricomycetidae</taxon>
        <taxon>Boletales</taxon>
        <taxon>Boletineae</taxon>
        <taxon>Boletaceae</taxon>
        <taxon>Boletoideae</taxon>
        <taxon>Boletus</taxon>
    </lineage>
</organism>
<accession>A0A8I3A8E0</accession>
<name>A0A8I3A8E0_9AGAM</name>
<feature type="transmembrane region" description="Helical" evidence="10">
    <location>
        <begin position="925"/>
        <end position="942"/>
    </location>
</feature>
<sequence>MSWMSPSYLLQSEFNTSWTPLAGRYSLWLYREVGWEPNQAMGLPVLFIPGNAGSSHQVRSIASSAGRQYFSSPLVVSHEFTGRGAKPMDFYAVEFNEDLSAFHGSTLDSQIAYASAAVDYILSRYLPGTQIIVMGHSMGGVVGTALLPSANITALITMSTPHTLPPARFDARIEAIYDRNQKALREDETPILSICGGATDMMIPSESCILPEASREVGVYRRTVFTSALEGAWTGVGHREMVWCHQVRWRVARAALELGVTRTAGAEARARVLDRWLRDGSWVPLNGDAVRDVRLEEGEYEVLSRDSQFVLNRPLGKRTYLLPIPSDGDGWTFVLYVSQGGVLDVSPHHALHLRVSVHHCAVRGTDGAVLCNTLAPASLTLLPSPIPGKPFPAPDEGTDESEGIVFFAAEFPRGAEGWVAVTVDVSDDGRGWVAGGFDQPRNVKSELGLWDLLSGAVKISIPWSGSIAWRTYISLPRLPATALLVYRLVPRMTEYASCAGKRLVKKLREYMLIYTVKAPLFSPLLVHTSMASELHYYRLESDQLIFLHTHSSAPYTPSLRLAPSHGLNLTIHSSEHGCQDVTTVLVSVDWWASMGRMATRYPTTLLSWGVGIVSLLLFHSWGLDGQKLSVHESLGVFVRHRMAALMAVAGLIALLPLSPNYYLGIGDELGVLRAVLAALLVGVATGMVCVTWWLLVALMWPLRLLGRGSIQRKPEDVGIQRSTVISMVLVLALILVLVPWQVAFLGCWIIQLLNCNATFRPQSYPGSVPTLANTPTDSTPVGERGEDGSASQPHSMPSRTFKPFGNAYNQNTHVLLLITWLLPLVAPVLVVWVRTIQTAGYTTPFNGDHDVFKVAPVLLLADLLGRGQPLDTTCVRFYSLSTVVILKHERVVLYRRFPARWGWLVVAALAILMGGRRAYVVYDAASVQLAIVLICQMMGWFFG</sequence>
<keyword evidence="8 10" id="KW-1133">Transmembrane helix</keyword>
<dbReference type="InterPro" id="IPR029058">
    <property type="entry name" value="AB_hydrolase_fold"/>
</dbReference>
<dbReference type="SUPFAM" id="SSF53474">
    <property type="entry name" value="alpha/beta-Hydrolases"/>
    <property type="match status" value="1"/>
</dbReference>
<dbReference type="AlphaFoldDB" id="A0A8I3A8E0"/>
<feature type="region of interest" description="Disordered" evidence="11">
    <location>
        <begin position="768"/>
        <end position="796"/>
    </location>
</feature>
<evidence type="ECO:0000313" key="15">
    <source>
        <dbReference type="Proteomes" id="UP000683000"/>
    </source>
</evidence>
<comment type="similarity">
    <text evidence="2 10">Belongs to the GPI inositol-deacylase family.</text>
</comment>
<dbReference type="PANTHER" id="PTHR15495:SF7">
    <property type="entry name" value="GPI INOSITOL-DEACYLASE"/>
    <property type="match status" value="1"/>
</dbReference>
<keyword evidence="9 10" id="KW-0472">Membrane</keyword>
<feature type="transmembrane region" description="Helical" evidence="10">
    <location>
        <begin position="605"/>
        <end position="623"/>
    </location>
</feature>
<dbReference type="Gene3D" id="3.40.50.1820">
    <property type="entry name" value="alpha/beta hydrolase"/>
    <property type="match status" value="1"/>
</dbReference>